<dbReference type="AlphaFoldDB" id="A0A562V5A9"/>
<reference evidence="1 2" key="1">
    <citation type="journal article" date="2013" name="Stand. Genomic Sci.">
        <title>Genomic Encyclopedia of Type Strains, Phase I: The one thousand microbial genomes (KMG-I) project.</title>
        <authorList>
            <person name="Kyrpides N.C."/>
            <person name="Woyke T."/>
            <person name="Eisen J.A."/>
            <person name="Garrity G."/>
            <person name="Lilburn T.G."/>
            <person name="Beck B.J."/>
            <person name="Whitman W.B."/>
            <person name="Hugenholtz P."/>
            <person name="Klenk H.P."/>
        </authorList>
    </citation>
    <scope>NUCLEOTIDE SEQUENCE [LARGE SCALE GENOMIC DNA]</scope>
    <source>
        <strain evidence="1 2">DSM 45044</strain>
    </source>
</reference>
<evidence type="ECO:0000313" key="2">
    <source>
        <dbReference type="Proteomes" id="UP000321617"/>
    </source>
</evidence>
<sequence>MWEVRAEPAGFDALVEWVRHTGVPAVAARPGFRGSEVYRSEDHRLVVISHWDTESADLPEPPEGLAARPPHAWDFTRIG</sequence>
<dbReference type="EMBL" id="VLLL01000006">
    <property type="protein sequence ID" value="TWJ13045.1"/>
    <property type="molecule type" value="Genomic_DNA"/>
</dbReference>
<name>A0A562V5A9_9ACTN</name>
<evidence type="ECO:0000313" key="1">
    <source>
        <dbReference type="EMBL" id="TWJ13045.1"/>
    </source>
</evidence>
<dbReference type="SUPFAM" id="SSF54909">
    <property type="entry name" value="Dimeric alpha+beta barrel"/>
    <property type="match status" value="1"/>
</dbReference>
<keyword evidence="2" id="KW-1185">Reference proteome</keyword>
<organism evidence="1 2">
    <name type="scientific">Stackebrandtia albiflava</name>
    <dbReference type="NCBI Taxonomy" id="406432"/>
    <lineage>
        <taxon>Bacteria</taxon>
        <taxon>Bacillati</taxon>
        <taxon>Actinomycetota</taxon>
        <taxon>Actinomycetes</taxon>
        <taxon>Glycomycetales</taxon>
        <taxon>Glycomycetaceae</taxon>
        <taxon>Stackebrandtia</taxon>
    </lineage>
</organism>
<gene>
    <name evidence="1" type="ORF">LX16_3813</name>
</gene>
<evidence type="ECO:0008006" key="3">
    <source>
        <dbReference type="Google" id="ProtNLM"/>
    </source>
</evidence>
<dbReference type="InterPro" id="IPR011008">
    <property type="entry name" value="Dimeric_a/b-barrel"/>
</dbReference>
<protein>
    <recommendedName>
        <fullName evidence="3">Antibiotic biosynthesis monooxygenase</fullName>
    </recommendedName>
</protein>
<dbReference type="Proteomes" id="UP000321617">
    <property type="component" value="Unassembled WGS sequence"/>
</dbReference>
<comment type="caution">
    <text evidence="1">The sequence shown here is derived from an EMBL/GenBank/DDBJ whole genome shotgun (WGS) entry which is preliminary data.</text>
</comment>
<dbReference type="Gene3D" id="3.30.70.100">
    <property type="match status" value="1"/>
</dbReference>
<proteinExistence type="predicted"/>
<accession>A0A562V5A9</accession>